<dbReference type="Proteomes" id="UP001254075">
    <property type="component" value="Unassembled WGS sequence"/>
</dbReference>
<dbReference type="SMART" id="SM00877">
    <property type="entry name" value="BMC"/>
    <property type="match status" value="1"/>
</dbReference>
<dbReference type="PANTHER" id="PTHR33941">
    <property type="entry name" value="PROPANEDIOL UTILIZATION PROTEIN PDUA"/>
    <property type="match status" value="1"/>
</dbReference>
<name>A0AAW8W6F9_9LACO</name>
<evidence type="ECO:0000256" key="4">
    <source>
        <dbReference type="SAM" id="MobiDB-lite"/>
    </source>
</evidence>
<dbReference type="Pfam" id="PF00936">
    <property type="entry name" value="BMC"/>
    <property type="match status" value="1"/>
</dbReference>
<evidence type="ECO:0000313" key="6">
    <source>
        <dbReference type="EMBL" id="MDT7014328.1"/>
    </source>
</evidence>
<comment type="caution">
    <text evidence="6">The sequence shown here is derived from an EMBL/GenBank/DDBJ whole genome shotgun (WGS) entry which is preliminary data.</text>
</comment>
<evidence type="ECO:0000313" key="7">
    <source>
        <dbReference type="Proteomes" id="UP001254075"/>
    </source>
</evidence>
<dbReference type="AlphaFoldDB" id="A0AAW8W6F9"/>
<sequence>MQTIGYIEVSGLTNAIVVADKMLKTAEVELSALDNTKGGGWIMVVIKGDVAAVSVAIEIGKQTVGDAYVGSTVLANPAPGIDGLSQGGLFTTPGPRPDPDPQTSTPTKPSEHSVGKVPQVEVIQPETAGTAPTNGVPVKVQPAEDVTETTKKATCNLCGDPKCSRKLGEPRKKCLHYRELFSKDHK</sequence>
<dbReference type="InterPro" id="IPR000249">
    <property type="entry name" value="BMC_dom"/>
</dbReference>
<comment type="subcellular location">
    <subcellularLocation>
        <location evidence="1">Bacterial microcompartment</location>
    </subcellularLocation>
</comment>
<comment type="similarity">
    <text evidence="3">Belongs to the bacterial microcompartments protein family.</text>
</comment>
<evidence type="ECO:0000256" key="1">
    <source>
        <dbReference type="ARBA" id="ARBA00024322"/>
    </source>
</evidence>
<dbReference type="RefSeq" id="WP_313845068.1">
    <property type="nucleotide sequence ID" value="NZ_JAVLAM010000001.1"/>
</dbReference>
<gene>
    <name evidence="6" type="ORF">RI532_07895</name>
</gene>
<evidence type="ECO:0000256" key="3">
    <source>
        <dbReference type="PROSITE-ProRule" id="PRU01278"/>
    </source>
</evidence>
<dbReference type="InterPro" id="IPR037233">
    <property type="entry name" value="CcmK-like_sf"/>
</dbReference>
<dbReference type="SUPFAM" id="SSF143414">
    <property type="entry name" value="CcmK-like"/>
    <property type="match status" value="1"/>
</dbReference>
<dbReference type="PROSITE" id="PS51930">
    <property type="entry name" value="BMC_2"/>
    <property type="match status" value="1"/>
</dbReference>
<accession>A0AAW8W6F9</accession>
<evidence type="ECO:0000259" key="5">
    <source>
        <dbReference type="PROSITE" id="PS51930"/>
    </source>
</evidence>
<protein>
    <submittedName>
        <fullName evidence="6">BMC domain-containing protein</fullName>
    </submittedName>
</protein>
<evidence type="ECO:0000256" key="2">
    <source>
        <dbReference type="ARBA" id="ARBA00024446"/>
    </source>
</evidence>
<keyword evidence="2" id="KW-1283">Bacterial microcompartment</keyword>
<proteinExistence type="inferred from homology"/>
<dbReference type="InterPro" id="IPR050575">
    <property type="entry name" value="BMC_shell"/>
</dbReference>
<dbReference type="Gene3D" id="3.30.70.1710">
    <property type="match status" value="1"/>
</dbReference>
<dbReference type="EMBL" id="JAVLAM010000001">
    <property type="protein sequence ID" value="MDT7014328.1"/>
    <property type="molecule type" value="Genomic_DNA"/>
</dbReference>
<feature type="region of interest" description="Disordered" evidence="4">
    <location>
        <begin position="84"/>
        <end position="150"/>
    </location>
</feature>
<feature type="domain" description="BMC" evidence="5">
    <location>
        <begin position="3"/>
        <end position="86"/>
    </location>
</feature>
<reference evidence="6" key="1">
    <citation type="submission" date="2023-08" db="EMBL/GenBank/DDBJ databases">
        <authorList>
            <person name="Page C.A."/>
            <person name="Perez-Diaz I.M."/>
        </authorList>
    </citation>
    <scope>NUCLEOTIDE SEQUENCE</scope>
    <source>
        <strain evidence="6">3.8.38</strain>
    </source>
</reference>
<dbReference type="GO" id="GO:0031469">
    <property type="term" value="C:bacterial microcompartment"/>
    <property type="evidence" value="ECO:0007669"/>
    <property type="project" value="UniProtKB-SubCell"/>
</dbReference>
<dbReference type="InterPro" id="IPR044872">
    <property type="entry name" value="CcmK/CsoS1_BMC"/>
</dbReference>
<dbReference type="PANTHER" id="PTHR33941:SF11">
    <property type="entry name" value="BACTERIAL MICROCOMPARTMENT SHELL PROTEIN PDUJ"/>
    <property type="match status" value="1"/>
</dbReference>
<organism evidence="6 7">
    <name type="scientific">Levilactobacillus namurensis</name>
    <dbReference type="NCBI Taxonomy" id="380393"/>
    <lineage>
        <taxon>Bacteria</taxon>
        <taxon>Bacillati</taxon>
        <taxon>Bacillota</taxon>
        <taxon>Bacilli</taxon>
        <taxon>Lactobacillales</taxon>
        <taxon>Lactobacillaceae</taxon>
        <taxon>Levilactobacillus</taxon>
    </lineage>
</organism>